<protein>
    <recommendedName>
        <fullName evidence="7">JmjC domain-containing protein</fullName>
    </recommendedName>
</protein>
<accession>A0A232FFF7</accession>
<dbReference type="InterPro" id="IPR054504">
    <property type="entry name" value="PWWP_KDM3B"/>
</dbReference>
<dbReference type="InterPro" id="IPR054503">
    <property type="entry name" value="KDM3AB_Tudor"/>
</dbReference>
<dbReference type="STRING" id="543379.A0A232FFF7"/>
<sequence length="450" mass="50363">MAYKFREEIVGKRFLSVSGFSKLKVNKISEWGWRAGVIRAASHRDNLCQDLQLLVEYDDVEWQRREWLSPHRDAVFSFFLVEKGLSWSERPDPKHTSLIAIDHHNNAANNNHHHPRINGKPLRGSQAAACSVPWPALTFFPLVARAELPEDATPIEFMQDRRLEFVDYSKLKPFTQDWEMTKGSSSWASAVRQWAEMQDGQSILLTTPSVLVGFRVEVYRAEGTTQWYTAVIVGYNESTKDLTVTDDTVLEDHNEDPCLVQMRLIGDGVVESIMRGENVGMTPRRSRSSTGLTQALVMRIFPLNKLVEIGLPFGARCMRAFLRSTFAERMRYLITESSLAREARVKGSGSGNNSDGPRVTDSPPPPPPPFSPRCSRAGILTGGGNCEGCGRRRVEARPCKWDEIARAAAAGIDVHRQRAHCTDASTKPQNSFCHFDAVPSIPAAAKRLQG</sequence>
<evidence type="ECO:0000313" key="6">
    <source>
        <dbReference type="Proteomes" id="UP000215335"/>
    </source>
</evidence>
<dbReference type="InterPro" id="IPR054294">
    <property type="entry name" value="DUF7030"/>
</dbReference>
<evidence type="ECO:0008006" key="7">
    <source>
        <dbReference type="Google" id="ProtNLM"/>
    </source>
</evidence>
<dbReference type="Pfam" id="PF22988">
    <property type="entry name" value="PWWP_KDM3B"/>
    <property type="match status" value="1"/>
</dbReference>
<comment type="caution">
    <text evidence="5">The sequence shown here is derived from an EMBL/GenBank/DDBJ whole genome shotgun (WGS) entry which is preliminary data.</text>
</comment>
<evidence type="ECO:0000256" key="1">
    <source>
        <dbReference type="SAM" id="MobiDB-lite"/>
    </source>
</evidence>
<feature type="compositionally biased region" description="Pro residues" evidence="1">
    <location>
        <begin position="362"/>
        <end position="371"/>
    </location>
</feature>
<reference evidence="5 6" key="1">
    <citation type="journal article" date="2017" name="Curr. Biol.">
        <title>The Evolution of Venom by Co-option of Single-Copy Genes.</title>
        <authorList>
            <person name="Martinson E.O."/>
            <person name="Mrinalini"/>
            <person name="Kelkar Y.D."/>
            <person name="Chang C.H."/>
            <person name="Werren J.H."/>
        </authorList>
    </citation>
    <scope>NUCLEOTIDE SEQUENCE [LARGE SCALE GENOMIC DNA]</scope>
    <source>
        <strain evidence="5 6">Alberta</strain>
        <tissue evidence="5">Whole body</tissue>
    </source>
</reference>
<feature type="domain" description="Lysine-specific demethylase 3A/B tudor" evidence="2">
    <location>
        <begin position="203"/>
        <end position="278"/>
    </location>
</feature>
<dbReference type="Proteomes" id="UP000215335">
    <property type="component" value="Unassembled WGS sequence"/>
</dbReference>
<feature type="domain" description="DUF7030" evidence="4">
    <location>
        <begin position="8"/>
        <end position="67"/>
    </location>
</feature>
<feature type="domain" description="Lysine-specific demethylase 3B PWWP" evidence="3">
    <location>
        <begin position="125"/>
        <end position="201"/>
    </location>
</feature>
<dbReference type="EMBL" id="NNAY01000343">
    <property type="protein sequence ID" value="OXU29047.1"/>
    <property type="molecule type" value="Genomic_DNA"/>
</dbReference>
<dbReference type="AlphaFoldDB" id="A0A232FFF7"/>
<evidence type="ECO:0000259" key="3">
    <source>
        <dbReference type="Pfam" id="PF22988"/>
    </source>
</evidence>
<evidence type="ECO:0000259" key="2">
    <source>
        <dbReference type="Pfam" id="PF22987"/>
    </source>
</evidence>
<name>A0A232FFF7_9HYME</name>
<keyword evidence="6" id="KW-1185">Reference proteome</keyword>
<evidence type="ECO:0000259" key="4">
    <source>
        <dbReference type="Pfam" id="PF22989"/>
    </source>
</evidence>
<proteinExistence type="predicted"/>
<dbReference type="Pfam" id="PF22987">
    <property type="entry name" value="Tudor_KDM3B"/>
    <property type="match status" value="1"/>
</dbReference>
<gene>
    <name evidence="5" type="ORF">TSAR_002707</name>
</gene>
<dbReference type="Pfam" id="PF22989">
    <property type="entry name" value="DUF7030"/>
    <property type="match status" value="1"/>
</dbReference>
<feature type="region of interest" description="Disordered" evidence="1">
    <location>
        <begin position="343"/>
        <end position="372"/>
    </location>
</feature>
<organism evidence="5 6">
    <name type="scientific">Trichomalopsis sarcophagae</name>
    <dbReference type="NCBI Taxonomy" id="543379"/>
    <lineage>
        <taxon>Eukaryota</taxon>
        <taxon>Metazoa</taxon>
        <taxon>Ecdysozoa</taxon>
        <taxon>Arthropoda</taxon>
        <taxon>Hexapoda</taxon>
        <taxon>Insecta</taxon>
        <taxon>Pterygota</taxon>
        <taxon>Neoptera</taxon>
        <taxon>Endopterygota</taxon>
        <taxon>Hymenoptera</taxon>
        <taxon>Apocrita</taxon>
        <taxon>Proctotrupomorpha</taxon>
        <taxon>Chalcidoidea</taxon>
        <taxon>Pteromalidae</taxon>
        <taxon>Pteromalinae</taxon>
        <taxon>Trichomalopsis</taxon>
    </lineage>
</organism>
<evidence type="ECO:0000313" key="5">
    <source>
        <dbReference type="EMBL" id="OXU29047.1"/>
    </source>
</evidence>
<dbReference type="OrthoDB" id="1667110at2759"/>